<protein>
    <submittedName>
        <fullName evidence="8">PLD nuclease N-terminal domain-containing protein</fullName>
    </submittedName>
</protein>
<evidence type="ECO:0000313" key="9">
    <source>
        <dbReference type="Proteomes" id="UP001236404"/>
    </source>
</evidence>
<feature type="domain" description="Cardiolipin synthase N-terminal" evidence="7">
    <location>
        <begin position="37"/>
        <end position="77"/>
    </location>
</feature>
<reference evidence="8 9" key="1">
    <citation type="submission" date="2023-06" db="EMBL/GenBank/DDBJ databases">
        <authorList>
            <person name="Feng G."/>
            <person name="Li J."/>
            <person name="Zhu H."/>
        </authorList>
    </citation>
    <scope>NUCLEOTIDE SEQUENCE [LARGE SCALE GENOMIC DNA]</scope>
    <source>
        <strain evidence="8 9">RHCKG28</strain>
    </source>
</reference>
<keyword evidence="5 6" id="KW-0472">Membrane</keyword>
<comment type="subcellular location">
    <subcellularLocation>
        <location evidence="1">Cell membrane</location>
        <topology evidence="1">Multi-pass membrane protein</topology>
    </subcellularLocation>
</comment>
<keyword evidence="9" id="KW-1185">Reference proteome</keyword>
<dbReference type="RefSeq" id="WP_289474022.1">
    <property type="nucleotide sequence ID" value="NZ_JAUCMN010000007.1"/>
</dbReference>
<dbReference type="Proteomes" id="UP001236404">
    <property type="component" value="Unassembled WGS sequence"/>
</dbReference>
<keyword evidence="4 6" id="KW-1133">Transmembrane helix</keyword>
<feature type="transmembrane region" description="Helical" evidence="6">
    <location>
        <begin position="26"/>
        <end position="46"/>
    </location>
</feature>
<dbReference type="EMBL" id="JAUCMN010000007">
    <property type="protein sequence ID" value="MDM7892334.1"/>
    <property type="molecule type" value="Genomic_DNA"/>
</dbReference>
<evidence type="ECO:0000256" key="6">
    <source>
        <dbReference type="SAM" id="Phobius"/>
    </source>
</evidence>
<proteinExistence type="predicted"/>
<evidence type="ECO:0000256" key="2">
    <source>
        <dbReference type="ARBA" id="ARBA00022475"/>
    </source>
</evidence>
<keyword evidence="3 6" id="KW-0812">Transmembrane</keyword>
<evidence type="ECO:0000313" key="8">
    <source>
        <dbReference type="EMBL" id="MDM7892334.1"/>
    </source>
</evidence>
<dbReference type="Pfam" id="PF13396">
    <property type="entry name" value="PLDc_N"/>
    <property type="match status" value="1"/>
</dbReference>
<comment type="caution">
    <text evidence="8">The sequence shown here is derived from an EMBL/GenBank/DDBJ whole genome shotgun (WGS) entry which is preliminary data.</text>
</comment>
<evidence type="ECO:0000259" key="7">
    <source>
        <dbReference type="Pfam" id="PF13396"/>
    </source>
</evidence>
<evidence type="ECO:0000256" key="3">
    <source>
        <dbReference type="ARBA" id="ARBA00022692"/>
    </source>
</evidence>
<accession>A0ABT7TU30</accession>
<sequence length="95" mass="9501">MAVIGLAAGLVPEAAANPLVPTPTDAVAMVAAVVGLVLALVALVSVLRDAALSGRGTLAWAVFILVVPYVGAVTWFVTMRCGATARAARGTDASR</sequence>
<evidence type="ECO:0000256" key="4">
    <source>
        <dbReference type="ARBA" id="ARBA00022989"/>
    </source>
</evidence>
<evidence type="ECO:0000256" key="1">
    <source>
        <dbReference type="ARBA" id="ARBA00004651"/>
    </source>
</evidence>
<evidence type="ECO:0000256" key="5">
    <source>
        <dbReference type="ARBA" id="ARBA00023136"/>
    </source>
</evidence>
<dbReference type="InterPro" id="IPR027379">
    <property type="entry name" value="CLS_N"/>
</dbReference>
<gene>
    <name evidence="8" type="ORF">QUG93_11615</name>
</gene>
<organism evidence="8 9">
    <name type="scientific">Curtobacterium caseinilyticum</name>
    <dbReference type="NCBI Taxonomy" id="3055137"/>
    <lineage>
        <taxon>Bacteria</taxon>
        <taxon>Bacillati</taxon>
        <taxon>Actinomycetota</taxon>
        <taxon>Actinomycetes</taxon>
        <taxon>Micrococcales</taxon>
        <taxon>Microbacteriaceae</taxon>
        <taxon>Curtobacterium</taxon>
    </lineage>
</organism>
<feature type="transmembrane region" description="Helical" evidence="6">
    <location>
        <begin position="58"/>
        <end position="77"/>
    </location>
</feature>
<name>A0ABT7TU30_9MICO</name>
<keyword evidence="2" id="KW-1003">Cell membrane</keyword>